<dbReference type="Proteomes" id="UP001231189">
    <property type="component" value="Unassembled WGS sequence"/>
</dbReference>
<dbReference type="Pfam" id="PF00646">
    <property type="entry name" value="F-box"/>
    <property type="match status" value="1"/>
</dbReference>
<organism evidence="3 4">
    <name type="scientific">Lolium multiflorum</name>
    <name type="common">Italian ryegrass</name>
    <name type="synonym">Lolium perenne subsp. multiflorum</name>
    <dbReference type="NCBI Taxonomy" id="4521"/>
    <lineage>
        <taxon>Eukaryota</taxon>
        <taxon>Viridiplantae</taxon>
        <taxon>Streptophyta</taxon>
        <taxon>Embryophyta</taxon>
        <taxon>Tracheophyta</taxon>
        <taxon>Spermatophyta</taxon>
        <taxon>Magnoliopsida</taxon>
        <taxon>Liliopsida</taxon>
        <taxon>Poales</taxon>
        <taxon>Poaceae</taxon>
        <taxon>BOP clade</taxon>
        <taxon>Pooideae</taxon>
        <taxon>Poodae</taxon>
        <taxon>Poeae</taxon>
        <taxon>Poeae Chloroplast Group 2 (Poeae type)</taxon>
        <taxon>Loliodinae</taxon>
        <taxon>Loliinae</taxon>
        <taxon>Lolium</taxon>
    </lineage>
</organism>
<dbReference type="PANTHER" id="PTHR33110">
    <property type="entry name" value="F-BOX/KELCH-REPEAT PROTEIN-RELATED"/>
    <property type="match status" value="1"/>
</dbReference>
<accession>A0AAD8RGS9</accession>
<keyword evidence="4" id="KW-1185">Reference proteome</keyword>
<dbReference type="InterPro" id="IPR036047">
    <property type="entry name" value="F-box-like_dom_sf"/>
</dbReference>
<feature type="region of interest" description="Disordered" evidence="1">
    <location>
        <begin position="239"/>
        <end position="297"/>
    </location>
</feature>
<feature type="compositionally biased region" description="Acidic residues" evidence="1">
    <location>
        <begin position="244"/>
        <end position="257"/>
    </location>
</feature>
<evidence type="ECO:0000256" key="1">
    <source>
        <dbReference type="SAM" id="MobiDB-lite"/>
    </source>
</evidence>
<evidence type="ECO:0000259" key="2">
    <source>
        <dbReference type="SMART" id="SM00256"/>
    </source>
</evidence>
<sequence length="444" mass="49197">MASIPEWSNLPHDLLGRVIARLPFPADRARLRSVCRSWWSAVRLHVSPRPLPWVVLEDGTYLTPSDGGVHRLPFPKSTTCVGSTGDWIALDSIDKVAQTHTYALHNHFSGATVPLPELDAVIGKVPEDFKVRKVLMRSSPDDLIAVTGNIWRYPLILCRPGKGAWAARPLTMPYFLIIDVAFAGDKLYAISKAEDLFAINLGEDDDGRPIVTSAKRIIGHAPGHEDDVFNEGVWMGFTDMDASSNEDTEEELEEETSNEVNNYVVVGQDDADDDAEDDADDDANDELVGDDGHNNNDAEPYVFSDEYTLSACDEGVAEGYNAINTSRHLVESRGKLLMVKRVREIPPFIGTTDRTRKVEVFEADMKAGTWVPANCGLGSGQAIFVSNRFSSIVSACGEVEEDIMYFPDTDDVFNMRSRTIRPVKPVDRLSANWRAWVFPPNVVV</sequence>
<dbReference type="PANTHER" id="PTHR33110:SF82">
    <property type="entry name" value="OS07G0500250 PROTEIN"/>
    <property type="match status" value="1"/>
</dbReference>
<dbReference type="AlphaFoldDB" id="A0AAD8RGS9"/>
<dbReference type="InterPro" id="IPR005174">
    <property type="entry name" value="KIB1-4_b-propeller"/>
</dbReference>
<dbReference type="Gene3D" id="1.20.1280.50">
    <property type="match status" value="1"/>
</dbReference>
<dbReference type="Pfam" id="PF03478">
    <property type="entry name" value="Beta-prop_KIB1-4"/>
    <property type="match status" value="2"/>
</dbReference>
<evidence type="ECO:0000313" key="4">
    <source>
        <dbReference type="Proteomes" id="UP001231189"/>
    </source>
</evidence>
<reference evidence="3" key="1">
    <citation type="submission" date="2023-07" db="EMBL/GenBank/DDBJ databases">
        <title>A chromosome-level genome assembly of Lolium multiflorum.</title>
        <authorList>
            <person name="Chen Y."/>
            <person name="Copetti D."/>
            <person name="Kolliker R."/>
            <person name="Studer B."/>
        </authorList>
    </citation>
    <scope>NUCLEOTIDE SEQUENCE</scope>
    <source>
        <strain evidence="3">02402/16</strain>
        <tissue evidence="3">Leaf</tissue>
    </source>
</reference>
<name>A0AAD8RGS9_LOLMU</name>
<dbReference type="SUPFAM" id="SSF81383">
    <property type="entry name" value="F-box domain"/>
    <property type="match status" value="1"/>
</dbReference>
<proteinExistence type="predicted"/>
<feature type="domain" description="F-box" evidence="2">
    <location>
        <begin position="10"/>
        <end position="51"/>
    </location>
</feature>
<comment type="caution">
    <text evidence="3">The sequence shown here is derived from an EMBL/GenBank/DDBJ whole genome shotgun (WGS) entry which is preliminary data.</text>
</comment>
<dbReference type="SMART" id="SM00256">
    <property type="entry name" value="FBOX"/>
    <property type="match status" value="1"/>
</dbReference>
<dbReference type="EMBL" id="JAUUTY010000006">
    <property type="protein sequence ID" value="KAK1620456.1"/>
    <property type="molecule type" value="Genomic_DNA"/>
</dbReference>
<dbReference type="InterPro" id="IPR001810">
    <property type="entry name" value="F-box_dom"/>
</dbReference>
<evidence type="ECO:0000313" key="3">
    <source>
        <dbReference type="EMBL" id="KAK1620456.1"/>
    </source>
</evidence>
<feature type="compositionally biased region" description="Acidic residues" evidence="1">
    <location>
        <begin position="269"/>
        <end position="289"/>
    </location>
</feature>
<protein>
    <recommendedName>
        <fullName evidence="2">F-box domain-containing protein</fullName>
    </recommendedName>
</protein>
<gene>
    <name evidence="3" type="ORF">QYE76_025973</name>
</gene>